<dbReference type="AlphaFoldDB" id="A0A3B0XSV2"/>
<gene>
    <name evidence="3" type="ORF">MNBD_GAMMA08-642</name>
</gene>
<feature type="transmembrane region" description="Helical" evidence="1">
    <location>
        <begin position="50"/>
        <end position="70"/>
    </location>
</feature>
<dbReference type="Pfam" id="PF07589">
    <property type="entry name" value="PEP-CTERM"/>
    <property type="match status" value="1"/>
</dbReference>
<sequence length="73" mass="8039">MPLSKVYPLATLLRAVQYPHPMTRYLATFFAGRSGAFDIVDMQVVSITTVPVPAAIWLFGAGILSLLGFARRR</sequence>
<dbReference type="EMBL" id="UOFH01000066">
    <property type="protein sequence ID" value="VAW59244.1"/>
    <property type="molecule type" value="Genomic_DNA"/>
</dbReference>
<evidence type="ECO:0000256" key="1">
    <source>
        <dbReference type="SAM" id="Phobius"/>
    </source>
</evidence>
<evidence type="ECO:0000313" key="3">
    <source>
        <dbReference type="EMBL" id="VAW59244.1"/>
    </source>
</evidence>
<keyword evidence="1" id="KW-0472">Membrane</keyword>
<proteinExistence type="predicted"/>
<feature type="domain" description="Ice-binding protein C-terminal" evidence="2">
    <location>
        <begin position="49"/>
        <end position="73"/>
    </location>
</feature>
<keyword evidence="1" id="KW-1133">Transmembrane helix</keyword>
<name>A0A3B0XSV2_9ZZZZ</name>
<keyword evidence="1" id="KW-0812">Transmembrane</keyword>
<organism evidence="3">
    <name type="scientific">hydrothermal vent metagenome</name>
    <dbReference type="NCBI Taxonomy" id="652676"/>
    <lineage>
        <taxon>unclassified sequences</taxon>
        <taxon>metagenomes</taxon>
        <taxon>ecological metagenomes</taxon>
    </lineage>
</organism>
<accession>A0A3B0XSV2</accession>
<evidence type="ECO:0000259" key="2">
    <source>
        <dbReference type="Pfam" id="PF07589"/>
    </source>
</evidence>
<reference evidence="3" key="1">
    <citation type="submission" date="2018-06" db="EMBL/GenBank/DDBJ databases">
        <authorList>
            <person name="Zhirakovskaya E."/>
        </authorList>
    </citation>
    <scope>NUCLEOTIDE SEQUENCE</scope>
</reference>
<protein>
    <recommendedName>
        <fullName evidence="2">Ice-binding protein C-terminal domain-containing protein</fullName>
    </recommendedName>
</protein>
<dbReference type="InterPro" id="IPR013424">
    <property type="entry name" value="Ice-binding_C"/>
</dbReference>
<dbReference type="NCBIfam" id="TIGR02595">
    <property type="entry name" value="PEP_CTERM"/>
    <property type="match status" value="1"/>
</dbReference>